<comment type="pathway">
    <text evidence="3">Carbohydrate biosynthesis; gluconeogenesis.</text>
</comment>
<evidence type="ECO:0000256" key="2">
    <source>
        <dbReference type="ARBA" id="ARBA00002988"/>
    </source>
</evidence>
<keyword evidence="10 17" id="KW-0418">Kinase</keyword>
<gene>
    <name evidence="17" type="ORF">D477_000999</name>
</gene>
<organism evidence="17 18">
    <name type="scientific">Arthrobacter crystallopoietes BAB-32</name>
    <dbReference type="NCBI Taxonomy" id="1246476"/>
    <lineage>
        <taxon>Bacteria</taxon>
        <taxon>Bacillati</taxon>
        <taxon>Actinomycetota</taxon>
        <taxon>Actinomycetes</taxon>
        <taxon>Micrococcales</taxon>
        <taxon>Micrococcaceae</taxon>
        <taxon>Crystallibacter</taxon>
    </lineage>
</organism>
<dbReference type="GO" id="GO:0005524">
    <property type="term" value="F:ATP binding"/>
    <property type="evidence" value="ECO:0007669"/>
    <property type="project" value="UniProtKB-KW"/>
</dbReference>
<dbReference type="PANTHER" id="PTHR43030:SF1">
    <property type="entry name" value="PHOSPHOENOLPYRUVATE SYNTHASE"/>
    <property type="match status" value="1"/>
</dbReference>
<dbReference type="GO" id="GO:0008986">
    <property type="term" value="F:pyruvate, water dikinase activity"/>
    <property type="evidence" value="ECO:0007669"/>
    <property type="project" value="UniProtKB-EC"/>
</dbReference>
<evidence type="ECO:0000256" key="5">
    <source>
        <dbReference type="ARBA" id="ARBA00011996"/>
    </source>
</evidence>
<keyword evidence="17" id="KW-0670">Pyruvate</keyword>
<comment type="cofactor">
    <cofactor evidence="1">
        <name>Mg(2+)</name>
        <dbReference type="ChEBI" id="CHEBI:18420"/>
    </cofactor>
</comment>
<evidence type="ECO:0000256" key="7">
    <source>
        <dbReference type="ARBA" id="ARBA00022679"/>
    </source>
</evidence>
<evidence type="ECO:0000259" key="16">
    <source>
        <dbReference type="Pfam" id="PF01326"/>
    </source>
</evidence>
<dbReference type="EC" id="2.7.9.2" evidence="5"/>
<feature type="compositionally biased region" description="Basic and acidic residues" evidence="15">
    <location>
        <begin position="254"/>
        <end position="263"/>
    </location>
</feature>
<keyword evidence="12" id="KW-0460">Magnesium</keyword>
<feature type="region of interest" description="Disordered" evidence="15">
    <location>
        <begin position="246"/>
        <end position="275"/>
    </location>
</feature>
<evidence type="ECO:0000256" key="12">
    <source>
        <dbReference type="ARBA" id="ARBA00022842"/>
    </source>
</evidence>
<dbReference type="EMBL" id="ANPE02000037">
    <property type="protein sequence ID" value="EMY36074.1"/>
    <property type="molecule type" value="Genomic_DNA"/>
</dbReference>
<evidence type="ECO:0000256" key="13">
    <source>
        <dbReference type="ARBA" id="ARBA00033470"/>
    </source>
</evidence>
<protein>
    <recommendedName>
        <fullName evidence="6">Phosphoenolpyruvate synthase</fullName>
        <ecNumber evidence="5">2.7.9.2</ecNumber>
    </recommendedName>
    <alternativeName>
        <fullName evidence="13">Pyruvate, water dikinase</fullName>
    </alternativeName>
</protein>
<dbReference type="InterPro" id="IPR013815">
    <property type="entry name" value="ATP_grasp_subdomain_1"/>
</dbReference>
<keyword evidence="9" id="KW-0547">Nucleotide-binding</keyword>
<evidence type="ECO:0000256" key="1">
    <source>
        <dbReference type="ARBA" id="ARBA00001946"/>
    </source>
</evidence>
<evidence type="ECO:0000256" key="11">
    <source>
        <dbReference type="ARBA" id="ARBA00022840"/>
    </source>
</evidence>
<evidence type="ECO:0000256" key="9">
    <source>
        <dbReference type="ARBA" id="ARBA00022741"/>
    </source>
</evidence>
<dbReference type="SUPFAM" id="SSF56059">
    <property type="entry name" value="Glutathione synthetase ATP-binding domain-like"/>
    <property type="match status" value="1"/>
</dbReference>
<dbReference type="GO" id="GO:0046872">
    <property type="term" value="F:metal ion binding"/>
    <property type="evidence" value="ECO:0007669"/>
    <property type="project" value="UniProtKB-KW"/>
</dbReference>
<dbReference type="GO" id="GO:0006094">
    <property type="term" value="P:gluconeogenesis"/>
    <property type="evidence" value="ECO:0007669"/>
    <property type="project" value="UniProtKB-UniPathway"/>
</dbReference>
<feature type="non-terminal residue" evidence="17">
    <location>
        <position position="275"/>
    </location>
</feature>
<evidence type="ECO:0000256" key="15">
    <source>
        <dbReference type="SAM" id="MobiDB-lite"/>
    </source>
</evidence>
<comment type="caution">
    <text evidence="17">The sequence shown here is derived from an EMBL/GenBank/DDBJ whole genome shotgun (WGS) entry which is preliminary data.</text>
</comment>
<accession>N1V7T6</accession>
<dbReference type="Proteomes" id="UP000010729">
    <property type="component" value="Unassembled WGS sequence"/>
</dbReference>
<dbReference type="Pfam" id="PF01326">
    <property type="entry name" value="PPDK_N"/>
    <property type="match status" value="1"/>
</dbReference>
<reference evidence="17 18" key="1">
    <citation type="journal article" date="2013" name="Genome Announc.">
        <title>Draft Genome Sequence of Arthrobacter crystallopoietes Strain BAB-32, Revealing Genes for Bioremediation.</title>
        <authorList>
            <person name="Joshi M.N."/>
            <person name="Pandit A.S."/>
            <person name="Sharma A."/>
            <person name="Pandya R.V."/>
            <person name="Desai S.M."/>
            <person name="Saxena A.K."/>
            <person name="Bagatharia S.B."/>
        </authorList>
    </citation>
    <scope>NUCLEOTIDE SEQUENCE [LARGE SCALE GENOMIC DNA]</scope>
    <source>
        <strain evidence="17 18">BAB-32</strain>
    </source>
</reference>
<evidence type="ECO:0000256" key="6">
    <source>
        <dbReference type="ARBA" id="ARBA00021623"/>
    </source>
</evidence>
<evidence type="ECO:0000256" key="8">
    <source>
        <dbReference type="ARBA" id="ARBA00022723"/>
    </source>
</evidence>
<dbReference type="RefSeq" id="WP_005266381.1">
    <property type="nucleotide sequence ID" value="NZ_ANPE02000037.1"/>
</dbReference>
<comment type="function">
    <text evidence="2">Catalyzes the phosphorylation of pyruvate to phosphoenolpyruvate.</text>
</comment>
<evidence type="ECO:0000256" key="4">
    <source>
        <dbReference type="ARBA" id="ARBA00007837"/>
    </source>
</evidence>
<dbReference type="Gene3D" id="3.30.470.20">
    <property type="entry name" value="ATP-grasp fold, B domain"/>
    <property type="match status" value="1"/>
</dbReference>
<sequence length="275" mass="28180">MAEQIIGTLADFGARDLAAAGGKGANLGELVRAGFPVPPGFVVTTAAYRLLLDQAGLGTELERLLAAPDSRRAGGVRGRAAEHQGPAGVNGARIRTVFAAAAVPAQLQDRIAAAYRDLGGGPVAVRSSATAEDLPGAAFAGQQDTFLDVEGEAALIRAVADCWASLWTDRAIAYRARNGIDPHEVAIAVVVQRMVPAAAAGVLFTANPVTGERSELVVEAAAGLGEAVVSGQVTPDSYVLDRGGRLLRFTPGRPESETDDGGRQRARAVPPEAGG</sequence>
<keyword evidence="11" id="KW-0067">ATP-binding</keyword>
<proteinExistence type="inferred from homology"/>
<evidence type="ECO:0000256" key="14">
    <source>
        <dbReference type="ARBA" id="ARBA00047700"/>
    </source>
</evidence>
<comment type="similarity">
    <text evidence="4">Belongs to the PEP-utilizing enzyme family.</text>
</comment>
<name>N1V7T6_9MICC</name>
<feature type="domain" description="Pyruvate phosphate dikinase AMP/ATP-binding" evidence="16">
    <location>
        <begin position="19"/>
        <end position="243"/>
    </location>
</feature>
<dbReference type="InterPro" id="IPR002192">
    <property type="entry name" value="PPDK_AMP/ATP-bd"/>
</dbReference>
<keyword evidence="7" id="KW-0808">Transferase</keyword>
<evidence type="ECO:0000313" key="17">
    <source>
        <dbReference type="EMBL" id="EMY36074.1"/>
    </source>
</evidence>
<evidence type="ECO:0000256" key="3">
    <source>
        <dbReference type="ARBA" id="ARBA00004742"/>
    </source>
</evidence>
<dbReference type="Gene3D" id="3.30.1490.20">
    <property type="entry name" value="ATP-grasp fold, A domain"/>
    <property type="match status" value="1"/>
</dbReference>
<dbReference type="InterPro" id="IPR006319">
    <property type="entry name" value="PEP_synth"/>
</dbReference>
<keyword evidence="8" id="KW-0479">Metal-binding</keyword>
<evidence type="ECO:0000313" key="18">
    <source>
        <dbReference type="Proteomes" id="UP000010729"/>
    </source>
</evidence>
<dbReference type="PANTHER" id="PTHR43030">
    <property type="entry name" value="PHOSPHOENOLPYRUVATE SYNTHASE"/>
    <property type="match status" value="1"/>
</dbReference>
<dbReference type="AlphaFoldDB" id="N1V7T6"/>
<evidence type="ECO:0000256" key="10">
    <source>
        <dbReference type="ARBA" id="ARBA00022777"/>
    </source>
</evidence>
<dbReference type="UniPathway" id="UPA00138"/>
<comment type="catalytic activity">
    <reaction evidence="14">
        <text>pyruvate + ATP + H2O = phosphoenolpyruvate + AMP + phosphate + 2 H(+)</text>
        <dbReference type="Rhea" id="RHEA:11364"/>
        <dbReference type="ChEBI" id="CHEBI:15361"/>
        <dbReference type="ChEBI" id="CHEBI:15377"/>
        <dbReference type="ChEBI" id="CHEBI:15378"/>
        <dbReference type="ChEBI" id="CHEBI:30616"/>
        <dbReference type="ChEBI" id="CHEBI:43474"/>
        <dbReference type="ChEBI" id="CHEBI:58702"/>
        <dbReference type="ChEBI" id="CHEBI:456215"/>
        <dbReference type="EC" id="2.7.9.2"/>
    </reaction>
</comment>
<keyword evidence="18" id="KW-1185">Reference proteome</keyword>